<dbReference type="EMBL" id="JAWNGG020000177">
    <property type="protein sequence ID" value="KAK9298275.1"/>
    <property type="molecule type" value="Genomic_DNA"/>
</dbReference>
<keyword evidence="2" id="KW-1185">Reference proteome</keyword>
<dbReference type="AlphaFoldDB" id="A0AAW0ZKK8"/>
<sequence length="102" mass="11656">MTKRIGLVGTEFGQGLSCLRRRGKPILCARLTTDYTQAYSEKKIATLTMKESRRKKHLETSSYASSLLLSTTGNRVRSFTLWMIHIELVHSNRATCTYVQRT</sequence>
<evidence type="ECO:0000313" key="2">
    <source>
        <dbReference type="Proteomes" id="UP001432146"/>
    </source>
</evidence>
<reference evidence="1 2" key="1">
    <citation type="submission" date="2024-05" db="EMBL/GenBank/DDBJ databases">
        <title>The nuclear and mitochondrial genome assemblies of Tetragonisca angustula (Apidae: Meliponini), a tiny yet remarkable pollinator in the Neotropics.</title>
        <authorList>
            <person name="Ferrari R."/>
            <person name="Ricardo P.C."/>
            <person name="Dias F.C."/>
            <person name="Araujo N.S."/>
            <person name="Soares D.O."/>
            <person name="Zhou Q.-S."/>
            <person name="Zhu C.-D."/>
            <person name="Coutinho L."/>
            <person name="Airas M.C."/>
            <person name="Batista T.M."/>
        </authorList>
    </citation>
    <scope>NUCLEOTIDE SEQUENCE [LARGE SCALE GENOMIC DNA]</scope>
    <source>
        <strain evidence="1">ASF017062</strain>
        <tissue evidence="1">Abdomen</tissue>
    </source>
</reference>
<comment type="caution">
    <text evidence="1">The sequence shown here is derived from an EMBL/GenBank/DDBJ whole genome shotgun (WGS) entry which is preliminary data.</text>
</comment>
<dbReference type="Proteomes" id="UP001432146">
    <property type="component" value="Unassembled WGS sequence"/>
</dbReference>
<organism evidence="1 2">
    <name type="scientific">Tetragonisca angustula</name>
    <dbReference type="NCBI Taxonomy" id="166442"/>
    <lineage>
        <taxon>Eukaryota</taxon>
        <taxon>Metazoa</taxon>
        <taxon>Ecdysozoa</taxon>
        <taxon>Arthropoda</taxon>
        <taxon>Hexapoda</taxon>
        <taxon>Insecta</taxon>
        <taxon>Pterygota</taxon>
        <taxon>Neoptera</taxon>
        <taxon>Endopterygota</taxon>
        <taxon>Hymenoptera</taxon>
        <taxon>Apocrita</taxon>
        <taxon>Aculeata</taxon>
        <taxon>Apoidea</taxon>
        <taxon>Anthophila</taxon>
        <taxon>Apidae</taxon>
        <taxon>Tetragonisca</taxon>
    </lineage>
</organism>
<proteinExistence type="predicted"/>
<protein>
    <submittedName>
        <fullName evidence="1">Uncharacterized protein</fullName>
    </submittedName>
</protein>
<name>A0AAW0ZKK8_9HYME</name>
<accession>A0AAW0ZKK8</accession>
<evidence type="ECO:0000313" key="1">
    <source>
        <dbReference type="EMBL" id="KAK9298275.1"/>
    </source>
</evidence>
<gene>
    <name evidence="1" type="ORF">QLX08_008349</name>
</gene>